<evidence type="ECO:0000256" key="8">
    <source>
        <dbReference type="RuleBase" id="RU363032"/>
    </source>
</evidence>
<evidence type="ECO:0000256" key="4">
    <source>
        <dbReference type="ARBA" id="ARBA00022475"/>
    </source>
</evidence>
<dbReference type="GO" id="GO:0055085">
    <property type="term" value="P:transmembrane transport"/>
    <property type="evidence" value="ECO:0007669"/>
    <property type="project" value="InterPro"/>
</dbReference>
<keyword evidence="7 8" id="KW-0472">Membrane</keyword>
<dbReference type="GO" id="GO:0005886">
    <property type="term" value="C:plasma membrane"/>
    <property type="evidence" value="ECO:0007669"/>
    <property type="project" value="UniProtKB-SubCell"/>
</dbReference>
<evidence type="ECO:0000256" key="7">
    <source>
        <dbReference type="ARBA" id="ARBA00023136"/>
    </source>
</evidence>
<evidence type="ECO:0000256" key="2">
    <source>
        <dbReference type="ARBA" id="ARBA00007069"/>
    </source>
</evidence>
<evidence type="ECO:0000256" key="5">
    <source>
        <dbReference type="ARBA" id="ARBA00022692"/>
    </source>
</evidence>
<evidence type="ECO:0000256" key="6">
    <source>
        <dbReference type="ARBA" id="ARBA00022989"/>
    </source>
</evidence>
<keyword evidence="10" id="KW-0614">Plasmid</keyword>
<comment type="subcellular location">
    <subcellularLocation>
        <location evidence="1 8">Cell membrane</location>
        <topology evidence="1 8">Multi-pass membrane protein</topology>
    </subcellularLocation>
</comment>
<feature type="transmembrane region" description="Helical" evidence="8">
    <location>
        <begin position="115"/>
        <end position="140"/>
    </location>
</feature>
<keyword evidence="5 8" id="KW-0812">Transmembrane</keyword>
<keyword evidence="3 8" id="KW-0813">Transport</keyword>
<organism evidence="10 11">
    <name type="scientific">Shinella sumterensis</name>
    <dbReference type="NCBI Taxonomy" id="1967501"/>
    <lineage>
        <taxon>Bacteria</taxon>
        <taxon>Pseudomonadati</taxon>
        <taxon>Pseudomonadota</taxon>
        <taxon>Alphaproteobacteria</taxon>
        <taxon>Hyphomicrobiales</taxon>
        <taxon>Rhizobiaceae</taxon>
        <taxon>Shinella</taxon>
    </lineage>
</organism>
<feature type="transmembrane region" description="Helical" evidence="8">
    <location>
        <begin position="208"/>
        <end position="237"/>
    </location>
</feature>
<comment type="similarity">
    <text evidence="2">Belongs to the binding-protein-dependent transport system permease family. CysTW subfamily.</text>
</comment>
<protein>
    <submittedName>
        <fullName evidence="10">ABC transporter permease</fullName>
    </submittedName>
</protein>
<feature type="domain" description="ABC transmembrane type-1" evidence="9">
    <location>
        <begin position="81"/>
        <end position="285"/>
    </location>
</feature>
<evidence type="ECO:0000256" key="1">
    <source>
        <dbReference type="ARBA" id="ARBA00004651"/>
    </source>
</evidence>
<dbReference type="Gene3D" id="1.10.3720.10">
    <property type="entry name" value="MetI-like"/>
    <property type="match status" value="1"/>
</dbReference>
<dbReference type="PANTHER" id="PTHR42929">
    <property type="entry name" value="INNER MEMBRANE ABC TRANSPORTER PERMEASE PROTEIN YDCU-RELATED-RELATED"/>
    <property type="match status" value="1"/>
</dbReference>
<dbReference type="PROSITE" id="PS50928">
    <property type="entry name" value="ABC_TM1"/>
    <property type="match status" value="1"/>
</dbReference>
<dbReference type="AlphaFoldDB" id="A0AA50HAG6"/>
<reference evidence="10 11" key="1">
    <citation type="submission" date="2023-08" db="EMBL/GenBank/DDBJ databases">
        <title>Pathogen: clinical or host-associated sample.</title>
        <authorList>
            <person name="Hergert J."/>
            <person name="Casey R."/>
            <person name="Wagner J."/>
            <person name="Young E.L."/>
            <person name="Oakeson K.F."/>
        </authorList>
    </citation>
    <scope>NUCLEOTIDE SEQUENCE [LARGE SCALE GENOMIC DNA]</scope>
    <source>
        <strain evidence="10 11">1760953</strain>
        <plasmid evidence="10 11">unnamed1</plasmid>
    </source>
</reference>
<keyword evidence="11" id="KW-1185">Reference proteome</keyword>
<dbReference type="CDD" id="cd06261">
    <property type="entry name" value="TM_PBP2"/>
    <property type="match status" value="1"/>
</dbReference>
<keyword evidence="4" id="KW-1003">Cell membrane</keyword>
<keyword evidence="6 8" id="KW-1133">Transmembrane helix</keyword>
<accession>A0AA50HAG6</accession>
<feature type="transmembrane region" description="Helical" evidence="8">
    <location>
        <begin position="269"/>
        <end position="289"/>
    </location>
</feature>
<dbReference type="InterPro" id="IPR000515">
    <property type="entry name" value="MetI-like"/>
</dbReference>
<dbReference type="InterPro" id="IPR035906">
    <property type="entry name" value="MetI-like_sf"/>
</dbReference>
<dbReference type="Proteomes" id="UP001234585">
    <property type="component" value="Plasmid unnamed1"/>
</dbReference>
<name>A0AA50HAG6_9HYPH</name>
<evidence type="ECO:0000313" key="11">
    <source>
        <dbReference type="Proteomes" id="UP001234585"/>
    </source>
</evidence>
<dbReference type="PANTHER" id="PTHR42929:SF5">
    <property type="entry name" value="ABC TRANSPORTER PERMEASE PROTEIN"/>
    <property type="match status" value="1"/>
</dbReference>
<dbReference type="Pfam" id="PF00528">
    <property type="entry name" value="BPD_transp_1"/>
    <property type="match status" value="1"/>
</dbReference>
<sequence length="300" mass="32549">MTATPNDGQRAGTAVDAARSPFLPRLRPRGAVWLTAPAVLVLLVALAYPLGIVVWRSFSDPAIGIDNYVWFFQSAVNRTVLQRTFVVAAWVTLACLICAYPYAYAMTIVGRNMRLALILCVLVPFWLSGVVRTLAWVILLQDSGVINSILRGIGLSPVKLIRTLPGVVIGMTQVLLPFMILPIYSVMKGIDTRLLQAARSLGARPWKAFLQIYVPLSLPGVYAGAIIVFILSLGFYITPALLGGPRSILLSSLVQNQVLSLLNWGRGGAMGVVLLVATFVLLAIAAPLMRQKHTSSRREA</sequence>
<evidence type="ECO:0000256" key="3">
    <source>
        <dbReference type="ARBA" id="ARBA00022448"/>
    </source>
</evidence>
<geneLocation type="plasmid" evidence="10 11">
    <name>unnamed1</name>
</geneLocation>
<feature type="transmembrane region" description="Helical" evidence="8">
    <location>
        <begin position="160"/>
        <end position="187"/>
    </location>
</feature>
<evidence type="ECO:0000259" key="9">
    <source>
        <dbReference type="PROSITE" id="PS50928"/>
    </source>
</evidence>
<gene>
    <name evidence="10" type="ORF">Q9313_18805</name>
</gene>
<dbReference type="EMBL" id="CP132303">
    <property type="protein sequence ID" value="WLS00127.1"/>
    <property type="molecule type" value="Genomic_DNA"/>
</dbReference>
<feature type="transmembrane region" description="Helical" evidence="8">
    <location>
        <begin position="31"/>
        <end position="55"/>
    </location>
</feature>
<evidence type="ECO:0000313" key="10">
    <source>
        <dbReference type="EMBL" id="WLS00127.1"/>
    </source>
</evidence>
<feature type="transmembrane region" description="Helical" evidence="8">
    <location>
        <begin position="80"/>
        <end position="103"/>
    </location>
</feature>
<dbReference type="SUPFAM" id="SSF161098">
    <property type="entry name" value="MetI-like"/>
    <property type="match status" value="1"/>
</dbReference>
<proteinExistence type="inferred from homology"/>